<evidence type="ECO:0000256" key="1">
    <source>
        <dbReference type="SAM" id="Phobius"/>
    </source>
</evidence>
<dbReference type="Proteomes" id="UP000032439">
    <property type="component" value="Unassembled WGS sequence"/>
</dbReference>
<geneLocation type="plasmid" evidence="7">
    <name>p1_pm101005</name>
</geneLocation>
<dbReference type="PATRIC" id="fig|316.110.peg.2536"/>
<dbReference type="OrthoDB" id="9878300at2"/>
<evidence type="ECO:0000313" key="5">
    <source>
        <dbReference type="Proteomes" id="UP000025238"/>
    </source>
</evidence>
<evidence type="ECO:0000313" key="2">
    <source>
        <dbReference type="EMBL" id="AHY45259.1"/>
    </source>
</evidence>
<geneLocation type="plasmid" evidence="2 5">
    <name>pLIB119</name>
</geneLocation>
<accession>A0A023WZM2</accession>
<keyword evidence="1" id="KW-1133">Transmembrane helix</keyword>
<geneLocation type="plasmid" evidence="4">
    <name>p1_PM101005</name>
</geneLocation>
<feature type="transmembrane region" description="Helical" evidence="1">
    <location>
        <begin position="21"/>
        <end position="42"/>
    </location>
</feature>
<protein>
    <submittedName>
        <fullName evidence="2">Uncharacterized protein</fullName>
    </submittedName>
</protein>
<proteinExistence type="predicted"/>
<dbReference type="KEGG" id="pstu:UIB01_22505"/>
<feature type="transmembrane region" description="Helical" evidence="1">
    <location>
        <begin position="54"/>
        <end position="73"/>
    </location>
</feature>
<reference evidence="3 6" key="2">
    <citation type="submission" date="2014-11" db="EMBL/GenBank/DDBJ databases">
        <title>Genomics and ecophysiology of heterotrophic nitrogen fixing bacteria isolated from estuarine surface water.</title>
        <authorList>
            <person name="Bentzon-Tilia M."/>
            <person name="Severin I."/>
            <person name="Hansen L.H."/>
            <person name="Riemann L."/>
        </authorList>
    </citation>
    <scope>NUCLEOTIDE SEQUENCE [LARGE SCALE GENOMIC DNA]</scope>
    <source>
        <strain evidence="3 6">BAL361</strain>
    </source>
</reference>
<evidence type="ECO:0000313" key="3">
    <source>
        <dbReference type="EMBL" id="KIZ33413.1"/>
    </source>
</evidence>
<evidence type="ECO:0000313" key="4">
    <source>
        <dbReference type="EMBL" id="QGZ32816.1"/>
    </source>
</evidence>
<dbReference type="EMBL" id="CP007510">
    <property type="protein sequence ID" value="AHY45259.1"/>
    <property type="molecule type" value="Genomic_DNA"/>
</dbReference>
<keyword evidence="1" id="KW-0472">Membrane</keyword>
<organism evidence="2 5">
    <name type="scientific">Stutzerimonas stutzeri</name>
    <name type="common">Pseudomonas stutzeri</name>
    <dbReference type="NCBI Taxonomy" id="316"/>
    <lineage>
        <taxon>Bacteria</taxon>
        <taxon>Pseudomonadati</taxon>
        <taxon>Pseudomonadota</taxon>
        <taxon>Gammaproteobacteria</taxon>
        <taxon>Pseudomonadales</taxon>
        <taxon>Pseudomonadaceae</taxon>
        <taxon>Stutzerimonas</taxon>
    </lineage>
</organism>
<gene>
    <name evidence="4" type="ORF">GQA94_22060</name>
    <name evidence="3" type="ORF">LO50_20960</name>
    <name evidence="2" type="ORF">UIB01_22505</name>
</gene>
<dbReference type="Proteomes" id="UP000025238">
    <property type="component" value="Plasmid pLIB119"/>
</dbReference>
<dbReference type="Proteomes" id="UP000438983">
    <property type="component" value="Plasmid p1_PM101005"/>
</dbReference>
<dbReference type="EMBL" id="CP046903">
    <property type="protein sequence ID" value="QGZ32816.1"/>
    <property type="molecule type" value="Genomic_DNA"/>
</dbReference>
<evidence type="ECO:0000313" key="6">
    <source>
        <dbReference type="Proteomes" id="UP000032439"/>
    </source>
</evidence>
<dbReference type="EMBL" id="JXXD01000243">
    <property type="protein sequence ID" value="KIZ33413.1"/>
    <property type="molecule type" value="Genomic_DNA"/>
</dbReference>
<evidence type="ECO:0000313" key="7">
    <source>
        <dbReference type="Proteomes" id="UP000438983"/>
    </source>
</evidence>
<dbReference type="RefSeq" id="WP_040138021.1">
    <property type="nucleotide sequence ID" value="NZ_CP046903.1"/>
</dbReference>
<name>A0A023WZM2_STUST</name>
<keyword evidence="1" id="KW-0812">Transmembrane</keyword>
<reference evidence="4 7" key="3">
    <citation type="submission" date="2019-12" db="EMBL/GenBank/DDBJ databases">
        <title>Complete genome sequence of Pseudomonas stutzeri.</title>
        <authorList>
            <person name="Lim S.R."/>
            <person name="Kim J.H."/>
        </authorList>
    </citation>
    <scope>NUCLEOTIDE SEQUENCE [LARGE SCALE GENOMIC DNA]</scope>
    <source>
        <strain evidence="4 7">PM101005</strain>
        <plasmid evidence="4">p1_PM101005</plasmid>
        <plasmid evidence="7">p1_pm101005</plasmid>
    </source>
</reference>
<keyword evidence="2" id="KW-0614">Plasmid</keyword>
<sequence>MRKSKSERLQIDALMINIKAAFALALIAGVGLVFSFVGSPMAEIGGQLAASRPLMLIALGFAVVSVILSAIRMRRLGGAKGRSLQ</sequence>
<reference evidence="2 5" key="1">
    <citation type="submission" date="2014-03" db="EMBL/GenBank/DDBJ databases">
        <title>Complete genome sequence of Pseudomonas stutzeri 19SMN4.</title>
        <authorList>
            <person name="Brunet-Galmes I."/>
            <person name="Nogales B."/>
            <person name="Busquets A."/>
            <person name="Pena A."/>
            <person name="Gomila M."/>
            <person name="Garcia-Valdes E."/>
            <person name="Lalucat J."/>
            <person name="Bennasar A."/>
            <person name="Bosch R."/>
        </authorList>
    </citation>
    <scope>NUCLEOTIDE SEQUENCE [LARGE SCALE GENOMIC DNA]</scope>
    <source>
        <strain evidence="2 5">19SMN4</strain>
        <plasmid evidence="5">Plasmid pLIB119</plasmid>
        <plasmid evidence="2">pLIB119</plasmid>
    </source>
</reference>
<dbReference type="AlphaFoldDB" id="A0A023WZM2"/>